<reference evidence="1" key="1">
    <citation type="journal article" date="2023" name="G3 (Bethesda)">
        <title>Whole genome assemblies of Zophobas morio and Tenebrio molitor.</title>
        <authorList>
            <person name="Kaur S."/>
            <person name="Stinson S.A."/>
            <person name="diCenzo G.C."/>
        </authorList>
    </citation>
    <scope>NUCLEOTIDE SEQUENCE</scope>
    <source>
        <strain evidence="1">QUZm001</strain>
    </source>
</reference>
<dbReference type="EMBL" id="JALNTZ010000009">
    <property type="protein sequence ID" value="KAJ3640879.1"/>
    <property type="molecule type" value="Genomic_DNA"/>
</dbReference>
<keyword evidence="2" id="KW-1185">Reference proteome</keyword>
<proteinExistence type="predicted"/>
<sequence>MPVVVAAAHLTQEQRALCRLASNPLNTTPTITQMDLSSQVRQKKICQNCVSIVEIANSVIKFKFTSRKFCILGEVGRCPLDGYYQSGVTRCFYSETLSETWQKCFEALKTYCGRMETLAQKLGFLDFGS</sequence>
<accession>A0AA38HP92</accession>
<evidence type="ECO:0000313" key="2">
    <source>
        <dbReference type="Proteomes" id="UP001168821"/>
    </source>
</evidence>
<name>A0AA38HP92_9CUCU</name>
<dbReference type="AlphaFoldDB" id="A0AA38HP92"/>
<protein>
    <submittedName>
        <fullName evidence="1">Uncharacterized protein</fullName>
    </submittedName>
</protein>
<organism evidence="1 2">
    <name type="scientific">Zophobas morio</name>
    <dbReference type="NCBI Taxonomy" id="2755281"/>
    <lineage>
        <taxon>Eukaryota</taxon>
        <taxon>Metazoa</taxon>
        <taxon>Ecdysozoa</taxon>
        <taxon>Arthropoda</taxon>
        <taxon>Hexapoda</taxon>
        <taxon>Insecta</taxon>
        <taxon>Pterygota</taxon>
        <taxon>Neoptera</taxon>
        <taxon>Endopterygota</taxon>
        <taxon>Coleoptera</taxon>
        <taxon>Polyphaga</taxon>
        <taxon>Cucujiformia</taxon>
        <taxon>Tenebrionidae</taxon>
        <taxon>Zophobas</taxon>
    </lineage>
</organism>
<dbReference type="Proteomes" id="UP001168821">
    <property type="component" value="Unassembled WGS sequence"/>
</dbReference>
<evidence type="ECO:0000313" key="1">
    <source>
        <dbReference type="EMBL" id="KAJ3640879.1"/>
    </source>
</evidence>
<comment type="caution">
    <text evidence="1">The sequence shown here is derived from an EMBL/GenBank/DDBJ whole genome shotgun (WGS) entry which is preliminary data.</text>
</comment>
<gene>
    <name evidence="1" type="ORF">Zmor_027413</name>
</gene>